<dbReference type="AlphaFoldDB" id="A0A7L7L8J6"/>
<feature type="transmembrane region" description="Helical" evidence="1">
    <location>
        <begin position="99"/>
        <end position="118"/>
    </location>
</feature>
<name>A0A7L7L8J6_9BACT</name>
<keyword evidence="1" id="KW-0472">Membrane</keyword>
<feature type="transmembrane region" description="Helical" evidence="1">
    <location>
        <begin position="219"/>
        <end position="239"/>
    </location>
</feature>
<dbReference type="Pfam" id="PF07786">
    <property type="entry name" value="HGSNAT_cat"/>
    <property type="match status" value="1"/>
</dbReference>
<feature type="transmembrane region" description="Helical" evidence="1">
    <location>
        <begin position="281"/>
        <end position="300"/>
    </location>
</feature>
<keyword evidence="1" id="KW-0812">Transmembrane</keyword>
<keyword evidence="1" id="KW-1133">Transmembrane helix</keyword>
<evidence type="ECO:0000256" key="1">
    <source>
        <dbReference type="SAM" id="Phobius"/>
    </source>
</evidence>
<dbReference type="PANTHER" id="PTHR31061">
    <property type="entry name" value="LD22376P"/>
    <property type="match status" value="1"/>
</dbReference>
<feature type="transmembrane region" description="Helical" evidence="1">
    <location>
        <begin position="359"/>
        <end position="380"/>
    </location>
</feature>
<dbReference type="KEGG" id="add:HUW48_14310"/>
<proteinExistence type="predicted"/>
<evidence type="ECO:0000259" key="2">
    <source>
        <dbReference type="Pfam" id="PF07786"/>
    </source>
</evidence>
<feature type="transmembrane region" description="Helical" evidence="1">
    <location>
        <begin position="60"/>
        <end position="79"/>
    </location>
</feature>
<feature type="transmembrane region" description="Helical" evidence="1">
    <location>
        <begin position="138"/>
        <end position="156"/>
    </location>
</feature>
<evidence type="ECO:0000313" key="3">
    <source>
        <dbReference type="EMBL" id="QMU29141.1"/>
    </source>
</evidence>
<feature type="transmembrane region" description="Helical" evidence="1">
    <location>
        <begin position="251"/>
        <end position="269"/>
    </location>
</feature>
<dbReference type="InterPro" id="IPR012429">
    <property type="entry name" value="HGSNAT_cat"/>
</dbReference>
<dbReference type="PANTHER" id="PTHR31061:SF24">
    <property type="entry name" value="LD22376P"/>
    <property type="match status" value="1"/>
</dbReference>
<protein>
    <submittedName>
        <fullName evidence="3">DUF1624 domain-containing protein</fullName>
    </submittedName>
</protein>
<dbReference type="RefSeq" id="WP_182411600.1">
    <property type="nucleotide sequence ID" value="NZ_CP055153.1"/>
</dbReference>
<reference evidence="3 4" key="2">
    <citation type="submission" date="2020-08" db="EMBL/GenBank/DDBJ databases">
        <title>Adhaeribacter dokdonensis sp. nov., isolated from the rhizosphere of Elymus tsukushiensis, a plant native to the Dokdo Islands, Republic of Korea.</title>
        <authorList>
            <person name="Ghim S.Y."/>
        </authorList>
    </citation>
    <scope>NUCLEOTIDE SEQUENCE [LARGE SCALE GENOMIC DNA]</scope>
    <source>
        <strain evidence="3 4">KUDC8001</strain>
    </source>
</reference>
<feature type="transmembrane region" description="Helical" evidence="1">
    <location>
        <begin position="161"/>
        <end position="180"/>
    </location>
</feature>
<dbReference type="EMBL" id="CP055153">
    <property type="protein sequence ID" value="QMU29141.1"/>
    <property type="molecule type" value="Genomic_DNA"/>
</dbReference>
<sequence length="389" mass="43989">MNKTFTSPVAASPKLTTLKAPRYLALDVLRGMTIALMIVVNTPGSWETVYAPFRHAEWHGFTITDLVFPTFLFVVGNALSFSRRKFEQQDNRAFLTKVLTRTALIFLIGLFLNAYPFVTFSEGSFQLKDFSALRIMGVLQRIALCYGLAALVVHYLKIRGAVVFSGLALVTYWAIMYWAGNHPDPFSLANNAALKFDLLLLPAKNLYKGYGIPFDPEGLLSTLPAVVNVIAGYLTGVFIQKRGNNLKTIMSLNWMVVILIVVAQLWNIYFPINKPIWTSSYVLHTVGLDLLILAGLMFIIEVLSIKKWTYFFEVFGRNPLFIYALSGMIVKTLSLIRIGDQGLQGWIYQNGYANWLDGNNASLLFAISYMLVLWLIGYWLDRKRVYIKV</sequence>
<feature type="transmembrane region" description="Helical" evidence="1">
    <location>
        <begin position="320"/>
        <end position="339"/>
    </location>
</feature>
<gene>
    <name evidence="3" type="ORF">HUW48_14310</name>
</gene>
<organism evidence="3 4">
    <name type="scientific">Adhaeribacter radiodurans</name>
    <dbReference type="NCBI Taxonomy" id="2745197"/>
    <lineage>
        <taxon>Bacteria</taxon>
        <taxon>Pseudomonadati</taxon>
        <taxon>Bacteroidota</taxon>
        <taxon>Cytophagia</taxon>
        <taxon>Cytophagales</taxon>
        <taxon>Hymenobacteraceae</taxon>
        <taxon>Adhaeribacter</taxon>
    </lineage>
</organism>
<feature type="transmembrane region" description="Helical" evidence="1">
    <location>
        <begin position="23"/>
        <end position="40"/>
    </location>
</feature>
<accession>A0A7L7L8J6</accession>
<dbReference type="Proteomes" id="UP000514509">
    <property type="component" value="Chromosome"/>
</dbReference>
<evidence type="ECO:0000313" key="4">
    <source>
        <dbReference type="Proteomes" id="UP000514509"/>
    </source>
</evidence>
<keyword evidence="4" id="KW-1185">Reference proteome</keyword>
<reference evidence="3 4" key="1">
    <citation type="submission" date="2020-06" db="EMBL/GenBank/DDBJ databases">
        <authorList>
            <person name="Hwang Y.J."/>
        </authorList>
    </citation>
    <scope>NUCLEOTIDE SEQUENCE [LARGE SCALE GENOMIC DNA]</scope>
    <source>
        <strain evidence="3 4">KUDC8001</strain>
    </source>
</reference>
<feature type="domain" description="Heparan-alpha-glucosaminide N-acetyltransferase catalytic" evidence="2">
    <location>
        <begin position="22"/>
        <end position="177"/>
    </location>
</feature>